<organism evidence="1 2">
    <name type="scientific">Portunus trituberculatus</name>
    <name type="common">Swimming crab</name>
    <name type="synonym">Neptunus trituberculatus</name>
    <dbReference type="NCBI Taxonomy" id="210409"/>
    <lineage>
        <taxon>Eukaryota</taxon>
        <taxon>Metazoa</taxon>
        <taxon>Ecdysozoa</taxon>
        <taxon>Arthropoda</taxon>
        <taxon>Crustacea</taxon>
        <taxon>Multicrustacea</taxon>
        <taxon>Malacostraca</taxon>
        <taxon>Eumalacostraca</taxon>
        <taxon>Eucarida</taxon>
        <taxon>Decapoda</taxon>
        <taxon>Pleocyemata</taxon>
        <taxon>Brachyura</taxon>
        <taxon>Eubrachyura</taxon>
        <taxon>Portunoidea</taxon>
        <taxon>Portunidae</taxon>
        <taxon>Portuninae</taxon>
        <taxon>Portunus</taxon>
    </lineage>
</organism>
<dbReference type="AlphaFoldDB" id="A0A5B7GX69"/>
<proteinExistence type="predicted"/>
<dbReference type="Proteomes" id="UP000324222">
    <property type="component" value="Unassembled WGS sequence"/>
</dbReference>
<keyword evidence="2" id="KW-1185">Reference proteome</keyword>
<reference evidence="1 2" key="1">
    <citation type="submission" date="2019-05" db="EMBL/GenBank/DDBJ databases">
        <title>Another draft genome of Portunus trituberculatus and its Hox gene families provides insights of decapod evolution.</title>
        <authorList>
            <person name="Jeong J.-H."/>
            <person name="Song I."/>
            <person name="Kim S."/>
            <person name="Choi T."/>
            <person name="Kim D."/>
            <person name="Ryu S."/>
            <person name="Kim W."/>
        </authorList>
    </citation>
    <scope>NUCLEOTIDE SEQUENCE [LARGE SCALE GENOMIC DNA]</scope>
    <source>
        <tissue evidence="1">Muscle</tissue>
    </source>
</reference>
<sequence>MVSDGGISRGVCGGDVWLAMVEVVGRKTKIYELTPSPRLQHHSHHRHLLPTRDAPQLLQPAVSSVTSWKEPLAKSLSGPPKPGCGWAMYGHNQSFTG</sequence>
<gene>
    <name evidence="1" type="ORF">E2C01_055573</name>
</gene>
<accession>A0A5B7GX69</accession>
<evidence type="ECO:0000313" key="1">
    <source>
        <dbReference type="EMBL" id="MPC61498.1"/>
    </source>
</evidence>
<comment type="caution">
    <text evidence="1">The sequence shown here is derived from an EMBL/GenBank/DDBJ whole genome shotgun (WGS) entry which is preliminary data.</text>
</comment>
<evidence type="ECO:0000313" key="2">
    <source>
        <dbReference type="Proteomes" id="UP000324222"/>
    </source>
</evidence>
<name>A0A5B7GX69_PORTR</name>
<dbReference type="EMBL" id="VSRR010018590">
    <property type="protein sequence ID" value="MPC61498.1"/>
    <property type="molecule type" value="Genomic_DNA"/>
</dbReference>
<protein>
    <submittedName>
        <fullName evidence="1">Uncharacterized protein</fullName>
    </submittedName>
</protein>